<evidence type="ECO:0000256" key="1">
    <source>
        <dbReference type="SAM" id="MobiDB-lite"/>
    </source>
</evidence>
<proteinExistence type="predicted"/>
<dbReference type="RefSeq" id="WP_377067271.1">
    <property type="nucleotide sequence ID" value="NZ_JBHMEC010000008.1"/>
</dbReference>
<feature type="transmembrane region" description="Helical" evidence="2">
    <location>
        <begin position="95"/>
        <end position="117"/>
    </location>
</feature>
<feature type="transmembrane region" description="Helical" evidence="2">
    <location>
        <begin position="60"/>
        <end position="83"/>
    </location>
</feature>
<evidence type="ECO:0000256" key="2">
    <source>
        <dbReference type="SAM" id="Phobius"/>
    </source>
</evidence>
<protein>
    <recommendedName>
        <fullName evidence="5">DUF4407 domain-containing protein</fullName>
    </recommendedName>
</protein>
<name>A0ABV5HYG7_9RHOB</name>
<evidence type="ECO:0000313" key="3">
    <source>
        <dbReference type="EMBL" id="MFB9148901.1"/>
    </source>
</evidence>
<sequence length="427" mass="45098">MTSSPRAPSDDKNLRHARDLQGHLDWLDTFSGTALGVLAVASGIYTYLGVSSLLDDTGAMSTFAALAYSVAVSVGIFVFWSYLLRLFPAITSARARVGLMGAMALGSVAIVAMSSWLNAAALAGSAAVEQHLARTVQDYQHSLETAHERALTGQALERDVARVRQSFEDLSKQEATGNLSGLAGRGAVFRVLRQKAAELAALESQIAEQTPLVEAAFSEGNGILSRMRALTVEPGPVEARSVEFSEAAVRLQGLITQMRQLTVAPLVARAAQDLAASVVLPELDSRTAQGRNDQAATITSVLEVLGQRAATLEQAAQEVAALAPAPEVTYTPVSAADAVILYAGNFVPSWAGAIAIDLLPAVLVLILAITHGVIRDMRDGAAVEQTMTVAEFRAALALARDIEEGHGDHADDPPQDRNIKRFGDAKP</sequence>
<gene>
    <name evidence="3" type="ORF">ACFFU4_03955</name>
</gene>
<dbReference type="EMBL" id="JBHMEC010000008">
    <property type="protein sequence ID" value="MFB9148901.1"/>
    <property type="molecule type" value="Genomic_DNA"/>
</dbReference>
<feature type="region of interest" description="Disordered" evidence="1">
    <location>
        <begin position="404"/>
        <end position="427"/>
    </location>
</feature>
<feature type="transmembrane region" description="Helical" evidence="2">
    <location>
        <begin position="26"/>
        <end position="48"/>
    </location>
</feature>
<reference evidence="3 4" key="1">
    <citation type="submission" date="2024-09" db="EMBL/GenBank/DDBJ databases">
        <authorList>
            <person name="Sun Q."/>
            <person name="Mori K."/>
        </authorList>
    </citation>
    <scope>NUCLEOTIDE SEQUENCE [LARGE SCALE GENOMIC DNA]</scope>
    <source>
        <strain evidence="3 4">CECT 9424</strain>
    </source>
</reference>
<keyword evidence="2" id="KW-1133">Transmembrane helix</keyword>
<accession>A0ABV5HYG7</accession>
<evidence type="ECO:0000313" key="4">
    <source>
        <dbReference type="Proteomes" id="UP001589670"/>
    </source>
</evidence>
<keyword evidence="2" id="KW-0812">Transmembrane</keyword>
<organism evidence="3 4">
    <name type="scientific">Roseovarius ramblicola</name>
    <dbReference type="NCBI Taxonomy" id="2022336"/>
    <lineage>
        <taxon>Bacteria</taxon>
        <taxon>Pseudomonadati</taxon>
        <taxon>Pseudomonadota</taxon>
        <taxon>Alphaproteobacteria</taxon>
        <taxon>Rhodobacterales</taxon>
        <taxon>Roseobacteraceae</taxon>
        <taxon>Roseovarius</taxon>
    </lineage>
</organism>
<keyword evidence="2" id="KW-0472">Membrane</keyword>
<feature type="transmembrane region" description="Helical" evidence="2">
    <location>
        <begin position="350"/>
        <end position="369"/>
    </location>
</feature>
<evidence type="ECO:0008006" key="5">
    <source>
        <dbReference type="Google" id="ProtNLM"/>
    </source>
</evidence>
<comment type="caution">
    <text evidence="3">The sequence shown here is derived from an EMBL/GenBank/DDBJ whole genome shotgun (WGS) entry which is preliminary data.</text>
</comment>
<keyword evidence="4" id="KW-1185">Reference proteome</keyword>
<dbReference type="Proteomes" id="UP001589670">
    <property type="component" value="Unassembled WGS sequence"/>
</dbReference>